<evidence type="ECO:0000259" key="3">
    <source>
        <dbReference type="PROSITE" id="PS50181"/>
    </source>
</evidence>
<feature type="domain" description="F-box" evidence="3">
    <location>
        <begin position="37"/>
        <end position="83"/>
    </location>
</feature>
<protein>
    <recommendedName>
        <fullName evidence="3">F-box domain-containing protein</fullName>
    </recommendedName>
</protein>
<dbReference type="PANTHER" id="PTHR46344:SF27">
    <property type="entry name" value="KELCH REPEAT SUPERFAMILY PROTEIN"/>
    <property type="match status" value="1"/>
</dbReference>
<dbReference type="InterPro" id="IPR015915">
    <property type="entry name" value="Kelch-typ_b-propeller"/>
</dbReference>
<comment type="caution">
    <text evidence="4">The sequence shown here is derived from an EMBL/GenBank/DDBJ whole genome shotgun (WGS) entry which is preliminary data.</text>
</comment>
<dbReference type="InterPro" id="IPR006652">
    <property type="entry name" value="Kelch_1"/>
</dbReference>
<dbReference type="CDD" id="cd22152">
    <property type="entry name" value="F-box_AtAFR-like"/>
    <property type="match status" value="1"/>
</dbReference>
<organism evidence="4 5">
    <name type="scientific">Nepenthes gracilis</name>
    <name type="common">Slender pitcher plant</name>
    <dbReference type="NCBI Taxonomy" id="150966"/>
    <lineage>
        <taxon>Eukaryota</taxon>
        <taxon>Viridiplantae</taxon>
        <taxon>Streptophyta</taxon>
        <taxon>Embryophyta</taxon>
        <taxon>Tracheophyta</taxon>
        <taxon>Spermatophyta</taxon>
        <taxon>Magnoliopsida</taxon>
        <taxon>eudicotyledons</taxon>
        <taxon>Gunneridae</taxon>
        <taxon>Pentapetalae</taxon>
        <taxon>Caryophyllales</taxon>
        <taxon>Nepenthaceae</taxon>
        <taxon>Nepenthes</taxon>
    </lineage>
</organism>
<dbReference type="AlphaFoldDB" id="A0AAD3SVX1"/>
<evidence type="ECO:0000313" key="4">
    <source>
        <dbReference type="EMBL" id="GMH17936.1"/>
    </source>
</evidence>
<proteinExistence type="predicted"/>
<accession>A0AAD3SVX1</accession>
<dbReference type="SUPFAM" id="SSF117281">
    <property type="entry name" value="Kelch motif"/>
    <property type="match status" value="1"/>
</dbReference>
<dbReference type="SMART" id="SM00256">
    <property type="entry name" value="FBOX"/>
    <property type="match status" value="1"/>
</dbReference>
<dbReference type="Proteomes" id="UP001279734">
    <property type="component" value="Unassembled WGS sequence"/>
</dbReference>
<reference evidence="4" key="1">
    <citation type="submission" date="2023-05" db="EMBL/GenBank/DDBJ databases">
        <title>Nepenthes gracilis genome sequencing.</title>
        <authorList>
            <person name="Fukushima K."/>
        </authorList>
    </citation>
    <scope>NUCLEOTIDE SEQUENCE</scope>
    <source>
        <strain evidence="4">SING2019-196</strain>
    </source>
</reference>
<keyword evidence="1" id="KW-0880">Kelch repeat</keyword>
<dbReference type="InterPro" id="IPR036047">
    <property type="entry name" value="F-box-like_dom_sf"/>
</dbReference>
<sequence>MGAILSLNSSKTLSEYYKGSEFTCKRKRMLHCWEENERLIPYLPDDISLGILARVPRVHYLGLKLVSRRWKAAVTSPELYNLRRELRTTEEWLFILSRLEERLIWHALDPVSQKWQKLPPMPNDSTEDGSRKGLAIFRMWNMSGSHTKITDLLRGWFMRGDEVDRMPFCGCSIGAVNGCLFVLGGLSRASALRCVWRYDPILNAWFESSPMSRCRAYSKTGVLNGKLYVVGGVNKARGGLSPLQSAEVFDPITGLWSEIPSMPFSKTQVPLTAFLADLLKPIATGLTTYRGKLYVPQSLYCWPFFVDAGGEIYDPETNSWVEMPNGMGENWPARQAGTKVSAVVDDELYALDPSSSMDSVRLRVYDYQDDCWKVVPGEVPIHDTADAESPYLLAGFHGKLHVITKDANHDLAVLEAVTQNHLASLPSKSSSSGKHSVSLAESGSDMWRVIATRRGSSAELVSCQVLDV</sequence>
<dbReference type="Gene3D" id="2.120.10.80">
    <property type="entry name" value="Kelch-type beta propeller"/>
    <property type="match status" value="1"/>
</dbReference>
<dbReference type="Pfam" id="PF00646">
    <property type="entry name" value="F-box"/>
    <property type="match status" value="1"/>
</dbReference>
<dbReference type="Pfam" id="PF01344">
    <property type="entry name" value="Kelch_1"/>
    <property type="match status" value="2"/>
</dbReference>
<evidence type="ECO:0000313" key="5">
    <source>
        <dbReference type="Proteomes" id="UP001279734"/>
    </source>
</evidence>
<evidence type="ECO:0000256" key="1">
    <source>
        <dbReference type="ARBA" id="ARBA00022441"/>
    </source>
</evidence>
<dbReference type="SMART" id="SM00612">
    <property type="entry name" value="Kelch"/>
    <property type="match status" value="2"/>
</dbReference>
<gene>
    <name evidence="4" type="ORF">Nepgr_019777</name>
</gene>
<evidence type="ECO:0000256" key="2">
    <source>
        <dbReference type="ARBA" id="ARBA00022737"/>
    </source>
</evidence>
<keyword evidence="5" id="KW-1185">Reference proteome</keyword>
<keyword evidence="2" id="KW-0677">Repeat</keyword>
<name>A0AAD3SVX1_NEPGR</name>
<dbReference type="PROSITE" id="PS50181">
    <property type="entry name" value="FBOX"/>
    <property type="match status" value="1"/>
</dbReference>
<dbReference type="InterPro" id="IPR001810">
    <property type="entry name" value="F-box_dom"/>
</dbReference>
<dbReference type="PANTHER" id="PTHR46344">
    <property type="entry name" value="OS02G0202900 PROTEIN"/>
    <property type="match status" value="1"/>
</dbReference>
<dbReference type="Gene3D" id="1.20.1280.50">
    <property type="match status" value="1"/>
</dbReference>
<dbReference type="SUPFAM" id="SSF81383">
    <property type="entry name" value="F-box domain"/>
    <property type="match status" value="1"/>
</dbReference>
<dbReference type="EMBL" id="BSYO01000018">
    <property type="protein sequence ID" value="GMH17936.1"/>
    <property type="molecule type" value="Genomic_DNA"/>
</dbReference>